<keyword evidence="1" id="KW-0812">Transmembrane</keyword>
<comment type="caution">
    <text evidence="2">The sequence shown here is derived from an EMBL/GenBank/DDBJ whole genome shotgun (WGS) entry which is preliminary data.</text>
</comment>
<name>A0ABQ0J818_9VIBR</name>
<proteinExistence type="predicted"/>
<evidence type="ECO:0000313" key="2">
    <source>
        <dbReference type="EMBL" id="GAL24915.1"/>
    </source>
</evidence>
<evidence type="ECO:0000313" key="3">
    <source>
        <dbReference type="Proteomes" id="UP000029223"/>
    </source>
</evidence>
<gene>
    <name evidence="2" type="ORF">JCM19239_4640</name>
</gene>
<protein>
    <recommendedName>
        <fullName evidence="4">Threonine efflux protein</fullName>
    </recommendedName>
</protein>
<dbReference type="Proteomes" id="UP000029223">
    <property type="component" value="Unassembled WGS sequence"/>
</dbReference>
<reference evidence="3" key="1">
    <citation type="submission" date="2014-09" db="EMBL/GenBank/DDBJ databases">
        <title>Vibrio variabilis JCM 19239. (C206) whole genome shotgun sequence.</title>
        <authorList>
            <person name="Sawabe T."/>
            <person name="Meirelles P."/>
            <person name="Nakanishi M."/>
            <person name="Sayaka M."/>
            <person name="Hattori M."/>
            <person name="Ohkuma M."/>
        </authorList>
    </citation>
    <scope>NUCLEOTIDE SEQUENCE [LARGE SCALE GENOMIC DNA]</scope>
    <source>
        <strain evidence="3">JCM 19239</strain>
    </source>
</reference>
<feature type="transmembrane region" description="Helical" evidence="1">
    <location>
        <begin position="12"/>
        <end position="31"/>
    </location>
</feature>
<dbReference type="EMBL" id="BBMS01000006">
    <property type="protein sequence ID" value="GAL24915.1"/>
    <property type="molecule type" value="Genomic_DNA"/>
</dbReference>
<organism evidence="2 3">
    <name type="scientific">Vibrio variabilis</name>
    <dbReference type="NCBI Taxonomy" id="990271"/>
    <lineage>
        <taxon>Bacteria</taxon>
        <taxon>Pseudomonadati</taxon>
        <taxon>Pseudomonadota</taxon>
        <taxon>Gammaproteobacteria</taxon>
        <taxon>Vibrionales</taxon>
        <taxon>Vibrionaceae</taxon>
        <taxon>Vibrio</taxon>
    </lineage>
</organism>
<sequence>MQSVFFAQANDKMARIVCKLFGLLVAGQIMFLQTTTF</sequence>
<evidence type="ECO:0000256" key="1">
    <source>
        <dbReference type="SAM" id="Phobius"/>
    </source>
</evidence>
<keyword evidence="1" id="KW-0472">Membrane</keyword>
<evidence type="ECO:0008006" key="4">
    <source>
        <dbReference type="Google" id="ProtNLM"/>
    </source>
</evidence>
<keyword evidence="1" id="KW-1133">Transmembrane helix</keyword>
<accession>A0ABQ0J818</accession>
<keyword evidence="3" id="KW-1185">Reference proteome</keyword>